<dbReference type="Proteomes" id="UP001165396">
    <property type="component" value="Unassembled WGS sequence"/>
</dbReference>
<feature type="chain" id="PRO_5045681179" evidence="1">
    <location>
        <begin position="22"/>
        <end position="91"/>
    </location>
</feature>
<name>A0ABT1Z4B7_9RHOB</name>
<keyword evidence="1" id="KW-0732">Signal</keyword>
<reference evidence="2" key="1">
    <citation type="submission" date="2022-07" db="EMBL/GenBank/DDBJ databases">
        <title>Pseudosulfitobacter sp. strain AP-MA-4, whole genome sequence.</title>
        <authorList>
            <person name="Jiang Y."/>
        </authorList>
    </citation>
    <scope>NUCLEOTIDE SEQUENCE</scope>
    <source>
        <strain evidence="2">AP-MA-4</strain>
    </source>
</reference>
<dbReference type="RefSeq" id="WP_258295752.1">
    <property type="nucleotide sequence ID" value="NZ_JANKJG010000014.1"/>
</dbReference>
<evidence type="ECO:0000313" key="2">
    <source>
        <dbReference type="EMBL" id="MCR8827982.1"/>
    </source>
</evidence>
<comment type="caution">
    <text evidence="2">The sequence shown here is derived from an EMBL/GenBank/DDBJ whole genome shotgun (WGS) entry which is preliminary data.</text>
</comment>
<keyword evidence="3" id="KW-1185">Reference proteome</keyword>
<feature type="signal peptide" evidence="1">
    <location>
        <begin position="1"/>
        <end position="21"/>
    </location>
</feature>
<gene>
    <name evidence="2" type="ORF">NTA49_15685</name>
</gene>
<sequence>MKSIITASLALTLGTALPAMAADTPQVYAYPSAQNYCLAGLQPVTIEGDISCGTPTVAVPYTTVMTHVVIRPKTHKSSYDCQIGTKGCTFD</sequence>
<accession>A0ABT1Z4B7</accession>
<evidence type="ECO:0000313" key="3">
    <source>
        <dbReference type="Proteomes" id="UP001165396"/>
    </source>
</evidence>
<organism evidence="2 3">
    <name type="scientific">Pseudosulfitobacter koreensis</name>
    <dbReference type="NCBI Taxonomy" id="2968472"/>
    <lineage>
        <taxon>Bacteria</taxon>
        <taxon>Pseudomonadati</taxon>
        <taxon>Pseudomonadota</taxon>
        <taxon>Alphaproteobacteria</taxon>
        <taxon>Rhodobacterales</taxon>
        <taxon>Roseobacteraceae</taxon>
        <taxon>Pseudosulfitobacter</taxon>
    </lineage>
</organism>
<proteinExistence type="predicted"/>
<dbReference type="EMBL" id="JANKJG010000014">
    <property type="protein sequence ID" value="MCR8827982.1"/>
    <property type="molecule type" value="Genomic_DNA"/>
</dbReference>
<evidence type="ECO:0000256" key="1">
    <source>
        <dbReference type="SAM" id="SignalP"/>
    </source>
</evidence>
<protein>
    <submittedName>
        <fullName evidence="2">Uncharacterized protein</fullName>
    </submittedName>
</protein>